<sequence>MTGWNAVHRDLRRGDLDALERVLADPTLERTDVARELGELIRSRGRTAWGRSARAEVHGVLLTAVATQPTAARVTATLTRRALVGSSRDLPFDALVRVALTREVRWQGELGLRLLATLTPADADLYPLASALLAATGTPLPDPVPAGAVVGWLDGATAQLHRRPDRTPAAAADALLADPFAVQLLPGIVADGAERALGAQVQVDHRGTSLLPSGIAEISRRGLMDRSALVASAVARLGRGGSAAELRPYTLLLDRLGTTLAEWQPHGRALVELTGSDVGPVVSYAFDVVRRLHGYELIPDDAVVQASATVLRLPAKGTARDSLGLLEAVAGRSGLDAELDAGINAEAVARTAAAGFDHPAHDVAERALDLVARLLPRLTPRAREDLARAAVVIDPALRERVGEVFGDPSPGTGAPAAEVPAVPAVPALPAVATFDRPPPPVRRPWPVVDAEPRDVARLLRGVLGGDLVAWESAFAALVHLRATDPTALRDGVADLEVGGWHGGPHGPAIARRLLREIRDEPLVGLRGSVRSFFSRLTGAVGTDGEPDWNAPDGSLLSPLPHLARLAEAARHLRERPVPMLVATPTHTDGSLAVDILLERLTLAAHGRWEPWPIDLEQALLRTTIPLDGATRLDLARVAHALATPAGTALARWLEHGGLPDPGVTVSRFDAEPTGPHGGRPASWLAPTVTARAAPPGPLTASLLAVPVTGVVQRHVDGSERPSGAIGWLDLVPLPHHPEVQAAWMLPALSFHGDGAGLPSPAALTSVDGRVGVATGAVLAQLLTGGARARTTAVDVALHLAATGQPWGAWTALRLVDAVAHGAVLTRVVDPLRTIAAGGGAREVLVTLVTALPPLVTTAARGLPDLLALTTSLVVEHGVPEHAGPELPQGLRGLAGGRSRAAAEARRLLVAIAPTTG</sequence>
<protein>
    <recommendedName>
        <fullName evidence="3">Secreted protein</fullName>
    </recommendedName>
</protein>
<evidence type="ECO:0000313" key="1">
    <source>
        <dbReference type="EMBL" id="PWD51782.1"/>
    </source>
</evidence>
<dbReference type="AlphaFoldDB" id="A0A2U1ZXY8"/>
<comment type="caution">
    <text evidence="1">The sequence shown here is derived from an EMBL/GenBank/DDBJ whole genome shotgun (WGS) entry which is preliminary data.</text>
</comment>
<gene>
    <name evidence="1" type="ORF">C8046_15150</name>
</gene>
<reference evidence="1 2" key="1">
    <citation type="submission" date="2018-03" db="EMBL/GenBank/DDBJ databases">
        <title>Genome assembly of novel Miniimonas species PCH200.</title>
        <authorList>
            <person name="Thakur V."/>
            <person name="Kumar V."/>
            <person name="Singh D."/>
        </authorList>
    </citation>
    <scope>NUCLEOTIDE SEQUENCE [LARGE SCALE GENOMIC DNA]</scope>
    <source>
        <strain evidence="1 2">PCH200</strain>
    </source>
</reference>
<name>A0A2U1ZXY8_9MICO</name>
<dbReference type="RefSeq" id="WP_109230163.1">
    <property type="nucleotide sequence ID" value="NZ_PYHR01000002.1"/>
</dbReference>
<accession>A0A2U1ZXY8</accession>
<dbReference type="EMBL" id="PYHR01000002">
    <property type="protein sequence ID" value="PWD51782.1"/>
    <property type="molecule type" value="Genomic_DNA"/>
</dbReference>
<evidence type="ECO:0000313" key="2">
    <source>
        <dbReference type="Proteomes" id="UP000245166"/>
    </source>
</evidence>
<evidence type="ECO:0008006" key="3">
    <source>
        <dbReference type="Google" id="ProtNLM"/>
    </source>
</evidence>
<dbReference type="Proteomes" id="UP000245166">
    <property type="component" value="Unassembled WGS sequence"/>
</dbReference>
<dbReference type="OrthoDB" id="3365660at2"/>
<proteinExistence type="predicted"/>
<keyword evidence="2" id="KW-1185">Reference proteome</keyword>
<organism evidence="1 2">
    <name type="scientific">Serinibacter arcticus</name>
    <dbReference type="NCBI Taxonomy" id="1655435"/>
    <lineage>
        <taxon>Bacteria</taxon>
        <taxon>Bacillati</taxon>
        <taxon>Actinomycetota</taxon>
        <taxon>Actinomycetes</taxon>
        <taxon>Micrococcales</taxon>
        <taxon>Beutenbergiaceae</taxon>
        <taxon>Serinibacter</taxon>
    </lineage>
</organism>